<organism evidence="1">
    <name type="scientific">Schizaphis graminum</name>
    <name type="common">Green bug aphid</name>
    <dbReference type="NCBI Taxonomy" id="13262"/>
    <lineage>
        <taxon>Eukaryota</taxon>
        <taxon>Metazoa</taxon>
        <taxon>Ecdysozoa</taxon>
        <taxon>Arthropoda</taxon>
        <taxon>Hexapoda</taxon>
        <taxon>Insecta</taxon>
        <taxon>Pterygota</taxon>
        <taxon>Neoptera</taxon>
        <taxon>Paraneoptera</taxon>
        <taxon>Hemiptera</taxon>
        <taxon>Sternorrhyncha</taxon>
        <taxon>Aphidomorpha</taxon>
        <taxon>Aphidoidea</taxon>
        <taxon>Aphididae</taxon>
        <taxon>Aphidini</taxon>
        <taxon>Schizaphis</taxon>
    </lineage>
</organism>
<sequence length="256" mass="29127">MIKGKNVIEKGLYTKDTYKTVCQCLLSQIILLNRRRSGEVERIKVTDYLDRDKNKMQNEILQSLTEVEARLSKNFVRFVIRGKKGRGVPVLLTPILKDTLDVLINIRSSVDVLESNPYIFAIPFTVEGTYRGTDCLRKCADACGASDPDQLRSTKLRKHIATMSQLINLSNNDREQLANFMGHDLAIHNEYYRLPDKTLQISRVSKILLAMESGKLHELKGKSLEEFDEFMPANLSDTELDEDTVTAENIIENSSE</sequence>
<dbReference type="AlphaFoldDB" id="A0A2S2PNH2"/>
<evidence type="ECO:0000313" key="1">
    <source>
        <dbReference type="EMBL" id="MBY30963.1"/>
    </source>
</evidence>
<accession>A0A2S2PNH2</accession>
<proteinExistence type="predicted"/>
<dbReference type="PANTHER" id="PTHR33480">
    <property type="entry name" value="SET DOMAIN-CONTAINING PROTEIN-RELATED"/>
    <property type="match status" value="1"/>
</dbReference>
<protein>
    <submittedName>
        <fullName evidence="1">Uncharacterized protein</fullName>
    </submittedName>
</protein>
<dbReference type="EMBL" id="GGMR01018344">
    <property type="protein sequence ID" value="MBY30963.1"/>
    <property type="molecule type" value="Transcribed_RNA"/>
</dbReference>
<dbReference type="PANTHER" id="PTHR33480:SF1">
    <property type="entry name" value="TYR RECOMBINASE DOMAIN-CONTAINING PROTEIN"/>
    <property type="match status" value="1"/>
</dbReference>
<reference evidence="1" key="1">
    <citation type="submission" date="2018-04" db="EMBL/GenBank/DDBJ databases">
        <title>Transcriptome of Schizaphis graminum biotype I.</title>
        <authorList>
            <person name="Scully E.D."/>
            <person name="Geib S.M."/>
            <person name="Palmer N.A."/>
            <person name="Koch K."/>
            <person name="Bradshaw J."/>
            <person name="Heng-Moss T."/>
            <person name="Sarath G."/>
        </authorList>
    </citation>
    <scope>NUCLEOTIDE SEQUENCE</scope>
</reference>
<gene>
    <name evidence="1" type="ORF">g.126779</name>
</gene>
<name>A0A2S2PNH2_SCHGA</name>